<name>A0AAN7HK63_9PEZI</name>
<organism evidence="9 10">
    <name type="scientific">Corynascus novoguineensis</name>
    <dbReference type="NCBI Taxonomy" id="1126955"/>
    <lineage>
        <taxon>Eukaryota</taxon>
        <taxon>Fungi</taxon>
        <taxon>Dikarya</taxon>
        <taxon>Ascomycota</taxon>
        <taxon>Pezizomycotina</taxon>
        <taxon>Sordariomycetes</taxon>
        <taxon>Sordariomycetidae</taxon>
        <taxon>Sordariales</taxon>
        <taxon>Chaetomiaceae</taxon>
        <taxon>Corynascus</taxon>
    </lineage>
</organism>
<dbReference type="Gene3D" id="3.40.50.720">
    <property type="entry name" value="NAD(P)-binding Rossmann-like Domain"/>
    <property type="match status" value="1"/>
</dbReference>
<keyword evidence="6" id="KW-0812">Transmembrane</keyword>
<keyword evidence="2 4" id="KW-0520">NAD</keyword>
<evidence type="ECO:0000259" key="8">
    <source>
        <dbReference type="Pfam" id="PF02866"/>
    </source>
</evidence>
<reference evidence="9" key="2">
    <citation type="submission" date="2023-05" db="EMBL/GenBank/DDBJ databases">
        <authorList>
            <consortium name="Lawrence Berkeley National Laboratory"/>
            <person name="Steindorff A."/>
            <person name="Hensen N."/>
            <person name="Bonometti L."/>
            <person name="Westerberg I."/>
            <person name="Brannstrom I.O."/>
            <person name="Guillou S."/>
            <person name="Cros-Aarteil S."/>
            <person name="Calhoun S."/>
            <person name="Haridas S."/>
            <person name="Kuo A."/>
            <person name="Mondo S."/>
            <person name="Pangilinan J."/>
            <person name="Riley R."/>
            <person name="Labutti K."/>
            <person name="Andreopoulos B."/>
            <person name="Lipzen A."/>
            <person name="Chen C."/>
            <person name="Yanf M."/>
            <person name="Daum C."/>
            <person name="Ng V."/>
            <person name="Clum A."/>
            <person name="Ohm R."/>
            <person name="Martin F."/>
            <person name="Silar P."/>
            <person name="Natvig D."/>
            <person name="Lalanne C."/>
            <person name="Gautier V."/>
            <person name="Ament-Velasquez S.L."/>
            <person name="Kruys A."/>
            <person name="Hutchinson M.I."/>
            <person name="Powell A.J."/>
            <person name="Barry K."/>
            <person name="Miller A.N."/>
            <person name="Grigoriev I.V."/>
            <person name="Debuchy R."/>
            <person name="Gladieux P."/>
            <person name="Thoren M.H."/>
            <person name="Johannesson H."/>
        </authorList>
    </citation>
    <scope>NUCLEOTIDE SEQUENCE</scope>
    <source>
        <strain evidence="9">CBS 359.72</strain>
    </source>
</reference>
<gene>
    <name evidence="9" type="ORF">C7999DRAFT_36584</name>
</gene>
<feature type="binding site" evidence="4">
    <location>
        <position position="41"/>
    </location>
    <ligand>
        <name>NAD(+)</name>
        <dbReference type="ChEBI" id="CHEBI:57540"/>
    </ligand>
</feature>
<evidence type="ECO:0000313" key="9">
    <source>
        <dbReference type="EMBL" id="KAK4243094.1"/>
    </source>
</evidence>
<dbReference type="InterPro" id="IPR036291">
    <property type="entry name" value="NAD(P)-bd_dom_sf"/>
</dbReference>
<evidence type="ECO:0000256" key="6">
    <source>
        <dbReference type="SAM" id="Phobius"/>
    </source>
</evidence>
<dbReference type="CDD" id="cd00300">
    <property type="entry name" value="LDH_like"/>
    <property type="match status" value="1"/>
</dbReference>
<dbReference type="AlphaFoldDB" id="A0AAN7HK63"/>
<reference evidence="9" key="1">
    <citation type="journal article" date="2023" name="Mol. Phylogenet. Evol.">
        <title>Genome-scale phylogeny and comparative genomics of the fungal order Sordariales.</title>
        <authorList>
            <person name="Hensen N."/>
            <person name="Bonometti L."/>
            <person name="Westerberg I."/>
            <person name="Brannstrom I.O."/>
            <person name="Guillou S."/>
            <person name="Cros-Aarteil S."/>
            <person name="Calhoun S."/>
            <person name="Haridas S."/>
            <person name="Kuo A."/>
            <person name="Mondo S."/>
            <person name="Pangilinan J."/>
            <person name="Riley R."/>
            <person name="LaButti K."/>
            <person name="Andreopoulos B."/>
            <person name="Lipzen A."/>
            <person name="Chen C."/>
            <person name="Yan M."/>
            <person name="Daum C."/>
            <person name="Ng V."/>
            <person name="Clum A."/>
            <person name="Steindorff A."/>
            <person name="Ohm R.A."/>
            <person name="Martin F."/>
            <person name="Silar P."/>
            <person name="Natvig D.O."/>
            <person name="Lalanne C."/>
            <person name="Gautier V."/>
            <person name="Ament-Velasquez S.L."/>
            <person name="Kruys A."/>
            <person name="Hutchinson M.I."/>
            <person name="Powell A.J."/>
            <person name="Barry K."/>
            <person name="Miller A.N."/>
            <person name="Grigoriev I.V."/>
            <person name="Debuchy R."/>
            <person name="Gladieux P."/>
            <person name="Hiltunen Thoren M."/>
            <person name="Johannesson H."/>
        </authorList>
    </citation>
    <scope>NUCLEOTIDE SEQUENCE</scope>
    <source>
        <strain evidence="9">CBS 359.72</strain>
    </source>
</reference>
<evidence type="ECO:0000256" key="2">
    <source>
        <dbReference type="ARBA" id="ARBA00023027"/>
    </source>
</evidence>
<sequence length="315" mass="33754">MLDSNMKPTSRIAIVGVGQVGAAAAYALILSSIAGELLLVDVRVDWRDGQVRDLSDVAYGINSGTRVRAATHREASQCDVVVITAGSRWSIGETNIQHMHRNVSVMRSVIKAMTPFRSDAIVLVVSNPVDLLTSIAQELSGLPRFQIFGSGTFLDSVRLRGLVADKAQVAADAIHLSVVGIHGDSQVVAWSNATVNGVPLDKFLPPDASGFGHADLEDQCRFHAESIVQVKGSTPFGMGSAVASLCASVLLNRGDVRPVSYFQPDFGCCFSLPVVLGRKGIMRTIGMPLDDHEKAILSRSATKLRETMDRIKTSQ</sequence>
<dbReference type="Pfam" id="PF02866">
    <property type="entry name" value="Ldh_1_C"/>
    <property type="match status" value="1"/>
</dbReference>
<dbReference type="InterPro" id="IPR015955">
    <property type="entry name" value="Lactate_DH/Glyco_Ohase_4_C"/>
</dbReference>
<dbReference type="SUPFAM" id="SSF56327">
    <property type="entry name" value="LDH C-terminal domain-like"/>
    <property type="match status" value="1"/>
</dbReference>
<feature type="domain" description="Lactate/malate dehydrogenase N-terminal" evidence="7">
    <location>
        <begin position="11"/>
        <end position="149"/>
    </location>
</feature>
<feature type="transmembrane region" description="Helical" evidence="6">
    <location>
        <begin position="12"/>
        <end position="34"/>
    </location>
</feature>
<evidence type="ECO:0000256" key="1">
    <source>
        <dbReference type="ARBA" id="ARBA00023002"/>
    </source>
</evidence>
<dbReference type="InterPro" id="IPR022383">
    <property type="entry name" value="Lactate/malate_DH_C"/>
</dbReference>
<evidence type="ECO:0000256" key="3">
    <source>
        <dbReference type="PIRSR" id="PIRSR000102-1"/>
    </source>
</evidence>
<dbReference type="Proteomes" id="UP001303647">
    <property type="component" value="Unassembled WGS sequence"/>
</dbReference>
<proteinExistence type="inferred from homology"/>
<evidence type="ECO:0000256" key="5">
    <source>
        <dbReference type="RuleBase" id="RU003369"/>
    </source>
</evidence>
<feature type="active site" description="Proton acceptor" evidence="3">
    <location>
        <position position="182"/>
    </location>
</feature>
<evidence type="ECO:0000313" key="10">
    <source>
        <dbReference type="Proteomes" id="UP001303647"/>
    </source>
</evidence>
<keyword evidence="1 5" id="KW-0560">Oxidoreductase</keyword>
<dbReference type="PANTHER" id="PTHR43128:SF16">
    <property type="entry name" value="L-LACTATE DEHYDROGENASE"/>
    <property type="match status" value="1"/>
</dbReference>
<feature type="binding site" evidence="4">
    <location>
        <begin position="16"/>
        <end position="21"/>
    </location>
    <ligand>
        <name>NAD(+)</name>
        <dbReference type="ChEBI" id="CHEBI:57540"/>
    </ligand>
</feature>
<protein>
    <submittedName>
        <fullName evidence="9">Lactate/ malate dehydrogenase</fullName>
    </submittedName>
</protein>
<keyword evidence="6" id="KW-1133">Transmembrane helix</keyword>
<dbReference type="InterPro" id="IPR001236">
    <property type="entry name" value="Lactate/malate_DH_N"/>
</dbReference>
<feature type="binding site" evidence="4">
    <location>
        <position position="102"/>
    </location>
    <ligand>
        <name>NAD(+)</name>
        <dbReference type="ChEBI" id="CHEBI:57540"/>
    </ligand>
</feature>
<dbReference type="Gene3D" id="3.90.110.10">
    <property type="entry name" value="Lactate dehydrogenase/glycoside hydrolase, family 4, C-terminal"/>
    <property type="match status" value="1"/>
</dbReference>
<evidence type="ECO:0000256" key="4">
    <source>
        <dbReference type="PIRSR" id="PIRSR000102-3"/>
    </source>
</evidence>
<dbReference type="EMBL" id="MU857883">
    <property type="protein sequence ID" value="KAK4243094.1"/>
    <property type="molecule type" value="Genomic_DNA"/>
</dbReference>
<keyword evidence="6" id="KW-0472">Membrane</keyword>
<dbReference type="InterPro" id="IPR001557">
    <property type="entry name" value="L-lactate/malate_DH"/>
</dbReference>
<comment type="similarity">
    <text evidence="5">Belongs to the LDH/MDH superfamily.</text>
</comment>
<accession>A0AAN7HK63</accession>
<dbReference type="Pfam" id="PF00056">
    <property type="entry name" value="Ldh_1_N"/>
    <property type="match status" value="1"/>
</dbReference>
<dbReference type="GO" id="GO:0004459">
    <property type="term" value="F:L-lactate dehydrogenase (NAD+) activity"/>
    <property type="evidence" value="ECO:0007669"/>
    <property type="project" value="TreeGrafter"/>
</dbReference>
<keyword evidence="10" id="KW-1185">Reference proteome</keyword>
<comment type="caution">
    <text evidence="9">The sequence shown here is derived from an EMBL/GenBank/DDBJ whole genome shotgun (WGS) entry which is preliminary data.</text>
</comment>
<dbReference type="PIRSF" id="PIRSF000102">
    <property type="entry name" value="Lac_mal_DH"/>
    <property type="match status" value="1"/>
</dbReference>
<dbReference type="PRINTS" id="PR00086">
    <property type="entry name" value="LLDHDRGNASE"/>
</dbReference>
<dbReference type="PANTHER" id="PTHR43128">
    <property type="entry name" value="L-2-HYDROXYCARBOXYLATE DEHYDROGENASE (NAD(P)(+))"/>
    <property type="match status" value="1"/>
</dbReference>
<evidence type="ECO:0000259" key="7">
    <source>
        <dbReference type="Pfam" id="PF00056"/>
    </source>
</evidence>
<dbReference type="GO" id="GO:0006089">
    <property type="term" value="P:lactate metabolic process"/>
    <property type="evidence" value="ECO:0007669"/>
    <property type="project" value="TreeGrafter"/>
</dbReference>
<dbReference type="SUPFAM" id="SSF51735">
    <property type="entry name" value="NAD(P)-binding Rossmann-fold domains"/>
    <property type="match status" value="1"/>
</dbReference>
<feature type="domain" description="Lactate/malate dehydrogenase C-terminal" evidence="8">
    <location>
        <begin position="152"/>
        <end position="312"/>
    </location>
</feature>
<feature type="binding site" evidence="4">
    <location>
        <begin position="125"/>
        <end position="127"/>
    </location>
    <ligand>
        <name>NAD(+)</name>
        <dbReference type="ChEBI" id="CHEBI:57540"/>
    </ligand>
</feature>